<gene>
    <name evidence="3" type="ORF">AWR27_02510</name>
</gene>
<dbReference type="RefSeq" id="WP_077129742.1">
    <property type="nucleotide sequence ID" value="NZ_CP014263.1"/>
</dbReference>
<dbReference type="EMBL" id="CP014263">
    <property type="protein sequence ID" value="AQG78310.1"/>
    <property type="molecule type" value="Genomic_DNA"/>
</dbReference>
<dbReference type="Proteomes" id="UP000187941">
    <property type="component" value="Chromosome"/>
</dbReference>
<evidence type="ECO:0008006" key="5">
    <source>
        <dbReference type="Google" id="ProtNLM"/>
    </source>
</evidence>
<evidence type="ECO:0000313" key="3">
    <source>
        <dbReference type="EMBL" id="AQG78310.1"/>
    </source>
</evidence>
<feature type="region of interest" description="Disordered" evidence="1">
    <location>
        <begin position="45"/>
        <end position="120"/>
    </location>
</feature>
<accession>A0A1P9WSI0</accession>
<reference evidence="3 4" key="1">
    <citation type="submission" date="2016-01" db="EMBL/GenBank/DDBJ databases">
        <authorList>
            <person name="Oliw E.H."/>
        </authorList>
    </citation>
    <scope>NUCLEOTIDE SEQUENCE [LARGE SCALE GENOMIC DNA]</scope>
    <source>
        <strain evidence="3 4">DY10</strain>
    </source>
</reference>
<feature type="compositionally biased region" description="Low complexity" evidence="1">
    <location>
        <begin position="106"/>
        <end position="120"/>
    </location>
</feature>
<proteinExistence type="predicted"/>
<organism evidence="3 4">
    <name type="scientific">Spirosoma montaniterrae</name>
    <dbReference type="NCBI Taxonomy" id="1178516"/>
    <lineage>
        <taxon>Bacteria</taxon>
        <taxon>Pseudomonadati</taxon>
        <taxon>Bacteroidota</taxon>
        <taxon>Cytophagia</taxon>
        <taxon>Cytophagales</taxon>
        <taxon>Cytophagaceae</taxon>
        <taxon>Spirosoma</taxon>
    </lineage>
</organism>
<dbReference type="STRING" id="1178516.AWR27_02510"/>
<feature type="signal peptide" evidence="2">
    <location>
        <begin position="1"/>
        <end position="22"/>
    </location>
</feature>
<feature type="chain" id="PRO_5013201954" description="3-keto-disaccharide hydrolase domain-containing protein" evidence="2">
    <location>
        <begin position="23"/>
        <end position="313"/>
    </location>
</feature>
<name>A0A1P9WSI0_9BACT</name>
<sequence length="313" mass="34121">MRSTLFILFCGLAISAFGQSSARRQPKPTLYSASSEWQKVVFKATPLRSSDQPTVATNTPAPVSPKPQPPATEPAPVADITGPKNKEAATTKPVAKTAEAVAAKPTSKSSTEETVTTKAPAKKTAALTFTDNFTNNKHRWLQGKRKGYEFEIARSSFYIRRTAEAIQSVGRCYVDLPASMDLNKAQSFTISVEMSSPPGESPEGGLLLGVQDVDNLTQFMLAGQKEVIIKSTRDGSTFAAYMPGKKTPIGFPAKMDRNVLTVIKEQEKLHFYLNDQEIETSPYDFRKFRGNGVGFIAGQTAVKFQNLQVTVAE</sequence>
<evidence type="ECO:0000256" key="2">
    <source>
        <dbReference type="SAM" id="SignalP"/>
    </source>
</evidence>
<feature type="compositionally biased region" description="Polar residues" evidence="1">
    <location>
        <begin position="47"/>
        <end position="59"/>
    </location>
</feature>
<dbReference type="Gene3D" id="2.60.120.560">
    <property type="entry name" value="Exo-inulinase, domain 1"/>
    <property type="match status" value="1"/>
</dbReference>
<dbReference type="AlphaFoldDB" id="A0A1P9WSI0"/>
<keyword evidence="2" id="KW-0732">Signal</keyword>
<feature type="compositionally biased region" description="Pro residues" evidence="1">
    <location>
        <begin position="62"/>
        <end position="73"/>
    </location>
</feature>
<evidence type="ECO:0000313" key="4">
    <source>
        <dbReference type="Proteomes" id="UP000187941"/>
    </source>
</evidence>
<protein>
    <recommendedName>
        <fullName evidence="5">3-keto-disaccharide hydrolase domain-containing protein</fullName>
    </recommendedName>
</protein>
<dbReference type="OrthoDB" id="959104at2"/>
<dbReference type="KEGG" id="smon:AWR27_02510"/>
<keyword evidence="4" id="KW-1185">Reference proteome</keyword>
<evidence type="ECO:0000256" key="1">
    <source>
        <dbReference type="SAM" id="MobiDB-lite"/>
    </source>
</evidence>